<dbReference type="EMBL" id="MN740355">
    <property type="protein sequence ID" value="QHU02133.1"/>
    <property type="molecule type" value="Genomic_DNA"/>
</dbReference>
<dbReference type="SUPFAM" id="SSF51197">
    <property type="entry name" value="Clavaminate synthase-like"/>
    <property type="match status" value="1"/>
</dbReference>
<name>A0A6C0JA22_9ZZZZ</name>
<reference evidence="1" key="1">
    <citation type="journal article" date="2020" name="Nature">
        <title>Giant virus diversity and host interactions through global metagenomics.</title>
        <authorList>
            <person name="Schulz F."/>
            <person name="Roux S."/>
            <person name="Paez-Espino D."/>
            <person name="Jungbluth S."/>
            <person name="Walsh D.A."/>
            <person name="Denef V.J."/>
            <person name="McMahon K.D."/>
            <person name="Konstantinidis K.T."/>
            <person name="Eloe-Fadrosh E.A."/>
            <person name="Kyrpides N.C."/>
            <person name="Woyke T."/>
        </authorList>
    </citation>
    <scope>NUCLEOTIDE SEQUENCE</scope>
    <source>
        <strain evidence="1">GVMAG-M-3300025880-75</strain>
    </source>
</reference>
<dbReference type="AlphaFoldDB" id="A0A6C0JA22"/>
<evidence type="ECO:0000313" key="1">
    <source>
        <dbReference type="EMBL" id="QHU02133.1"/>
    </source>
</evidence>
<sequence>MSDFDFAKEMVLGKKHVNILQYNNDKYDFRPFARECFNIVNLCEVHINNPKYDKFVEFKKDVQTWYHKTFYNYLDSDKGKHMRLLYDKLIVDVILPYLGINEALVQKFPSFRAQLPNNVAVAKIHTDNSLGHPIGEINFTYTFTEMRDTTSILIEKMPTMNEFMKIEADENNIVSFNANLCKHYNEVNKTGKTRMSMDFRVLPLNYKPGYDGVSHTSNKKFADGEYYNLVKIN</sequence>
<proteinExistence type="predicted"/>
<protein>
    <submittedName>
        <fullName evidence="1">Uncharacterized protein</fullName>
    </submittedName>
</protein>
<organism evidence="1">
    <name type="scientific">viral metagenome</name>
    <dbReference type="NCBI Taxonomy" id="1070528"/>
    <lineage>
        <taxon>unclassified sequences</taxon>
        <taxon>metagenomes</taxon>
        <taxon>organismal metagenomes</taxon>
    </lineage>
</organism>
<accession>A0A6C0JA22</accession>